<dbReference type="PANTHER" id="PTHR45831">
    <property type="entry name" value="LD24721P"/>
    <property type="match status" value="1"/>
</dbReference>
<dbReference type="GO" id="GO:0060090">
    <property type="term" value="F:molecular adaptor activity"/>
    <property type="evidence" value="ECO:0007669"/>
    <property type="project" value="TreeGrafter"/>
</dbReference>
<evidence type="ECO:0000313" key="5">
    <source>
        <dbReference type="EMBL" id="CAE0096049.1"/>
    </source>
</evidence>
<dbReference type="PANTHER" id="PTHR45831:SF2">
    <property type="entry name" value="LD24721P"/>
    <property type="match status" value="1"/>
</dbReference>
<evidence type="ECO:0000256" key="1">
    <source>
        <dbReference type="ARBA" id="ARBA00022737"/>
    </source>
</evidence>
<proteinExistence type="predicted"/>
<dbReference type="GO" id="GO:0016020">
    <property type="term" value="C:membrane"/>
    <property type="evidence" value="ECO:0007669"/>
    <property type="project" value="TreeGrafter"/>
</dbReference>
<evidence type="ECO:0000256" key="3">
    <source>
        <dbReference type="PROSITE-ProRule" id="PRU00339"/>
    </source>
</evidence>
<dbReference type="EMBL" id="HBHX01000334">
    <property type="protein sequence ID" value="CAE0096049.1"/>
    <property type="molecule type" value="Transcribed_RNA"/>
</dbReference>
<dbReference type="GO" id="GO:0072380">
    <property type="term" value="C:TRC complex"/>
    <property type="evidence" value="ECO:0007669"/>
    <property type="project" value="TreeGrafter"/>
</dbReference>
<dbReference type="InterPro" id="IPR019734">
    <property type="entry name" value="TPR_rpt"/>
</dbReference>
<dbReference type="GO" id="GO:0006620">
    <property type="term" value="P:post-translational protein targeting to endoplasmic reticulum membrane"/>
    <property type="evidence" value="ECO:0007669"/>
    <property type="project" value="TreeGrafter"/>
</dbReference>
<sequence>MHTGPRGLALSFSDAPQLDTTLELDALQAEHPDVELDDKTDQFITRCLKGADKLSTELVIRLCNDFPTTEREARDFEERTRMHAEKLDEVVDGMLGSSLGRTLTEAEREQMKNMLQSQNAAASEAKQAAELTKEGRHEARVEFKKKEGNAAFKGGEYQQAAVFYTEALALDDSQHALYSNRAACFLKLGRYDQAKDDAEACIRIDPKFPKGHFRLALAQQALEQFGDACTSFNKVLDLEPNNKDAASGLNMARMQAERRRRQAAGVTS</sequence>
<evidence type="ECO:0000256" key="2">
    <source>
        <dbReference type="ARBA" id="ARBA00022803"/>
    </source>
</evidence>
<accession>A0A7S3AE38</accession>
<dbReference type="Pfam" id="PF13181">
    <property type="entry name" value="TPR_8"/>
    <property type="match status" value="1"/>
</dbReference>
<reference evidence="5" key="1">
    <citation type="submission" date="2021-01" db="EMBL/GenBank/DDBJ databases">
        <authorList>
            <person name="Corre E."/>
            <person name="Pelletier E."/>
            <person name="Niang G."/>
            <person name="Scheremetjew M."/>
            <person name="Finn R."/>
            <person name="Kale V."/>
            <person name="Holt S."/>
            <person name="Cochrane G."/>
            <person name="Meng A."/>
            <person name="Brown T."/>
            <person name="Cohen L."/>
        </authorList>
    </citation>
    <scope>NUCLEOTIDE SEQUENCE</scope>
    <source>
        <strain evidence="5">CCMP281</strain>
    </source>
</reference>
<dbReference type="SMART" id="SM00028">
    <property type="entry name" value="TPR"/>
    <property type="match status" value="3"/>
</dbReference>
<dbReference type="SUPFAM" id="SSF48452">
    <property type="entry name" value="TPR-like"/>
    <property type="match status" value="1"/>
</dbReference>
<protein>
    <submittedName>
        <fullName evidence="5">Uncharacterized protein</fullName>
    </submittedName>
</protein>
<feature type="repeat" description="TPR" evidence="3">
    <location>
        <begin position="175"/>
        <end position="208"/>
    </location>
</feature>
<evidence type="ECO:0000256" key="4">
    <source>
        <dbReference type="SAM" id="MobiDB-lite"/>
    </source>
</evidence>
<organism evidence="5">
    <name type="scientific">Haptolina ericina</name>
    <dbReference type="NCBI Taxonomy" id="156174"/>
    <lineage>
        <taxon>Eukaryota</taxon>
        <taxon>Haptista</taxon>
        <taxon>Haptophyta</taxon>
        <taxon>Prymnesiophyceae</taxon>
        <taxon>Prymnesiales</taxon>
        <taxon>Prymnesiaceae</taxon>
        <taxon>Haptolina</taxon>
    </lineage>
</organism>
<dbReference type="InterPro" id="IPR047150">
    <property type="entry name" value="SGT"/>
</dbReference>
<keyword evidence="2 3" id="KW-0802">TPR repeat</keyword>
<dbReference type="Gene3D" id="1.25.40.10">
    <property type="entry name" value="Tetratricopeptide repeat domain"/>
    <property type="match status" value="1"/>
</dbReference>
<dbReference type="AlphaFoldDB" id="A0A7S3AE38"/>
<feature type="repeat" description="TPR" evidence="3">
    <location>
        <begin position="209"/>
        <end position="242"/>
    </location>
</feature>
<dbReference type="InterPro" id="IPR011990">
    <property type="entry name" value="TPR-like_helical_dom_sf"/>
</dbReference>
<name>A0A7S3AE38_9EUKA</name>
<dbReference type="Pfam" id="PF00515">
    <property type="entry name" value="TPR_1"/>
    <property type="match status" value="1"/>
</dbReference>
<keyword evidence="1" id="KW-0677">Repeat</keyword>
<gene>
    <name evidence="5" type="ORF">HERI1096_LOCUS195</name>
</gene>
<dbReference type="PROSITE" id="PS50005">
    <property type="entry name" value="TPR"/>
    <property type="match status" value="2"/>
</dbReference>
<feature type="region of interest" description="Disordered" evidence="4">
    <location>
        <begin position="246"/>
        <end position="268"/>
    </location>
</feature>